<dbReference type="Proteomes" id="UP001055420">
    <property type="component" value="Chromosome"/>
</dbReference>
<evidence type="ECO:0000313" key="1">
    <source>
        <dbReference type="EMBL" id="USJ28965.1"/>
    </source>
</evidence>
<evidence type="ECO:0000313" key="2">
    <source>
        <dbReference type="Proteomes" id="UP001055420"/>
    </source>
</evidence>
<proteinExistence type="predicted"/>
<protein>
    <submittedName>
        <fullName evidence="1">Uncharacterized protein</fullName>
    </submittedName>
</protein>
<sequence length="56" mass="6364">MKVLEKKYLVPSNLSPKITVDNTLPDLSNHPVVLKKAEGARKLLQEHPVPEHLLKR</sequence>
<name>A0ABY4XFD3_9BACT</name>
<accession>A0ABY4XFD3</accession>
<reference evidence="1" key="1">
    <citation type="submission" date="2022-06" db="EMBL/GenBank/DDBJ databases">
        <title>Novel species in genus Dyadobacter.</title>
        <authorList>
            <person name="Ma C."/>
        </authorList>
    </citation>
    <scope>NUCLEOTIDE SEQUENCE</scope>
    <source>
        <strain evidence="1">CY22</strain>
    </source>
</reference>
<dbReference type="EMBL" id="CP098805">
    <property type="protein sequence ID" value="USJ28965.1"/>
    <property type="molecule type" value="Genomic_DNA"/>
</dbReference>
<dbReference type="RefSeq" id="WP_233795404.1">
    <property type="nucleotide sequence ID" value="NZ_CP098805.1"/>
</dbReference>
<gene>
    <name evidence="1" type="ORF">NFI80_13885</name>
</gene>
<keyword evidence="2" id="KW-1185">Reference proteome</keyword>
<organism evidence="1 2">
    <name type="scientific">Dyadobacter chenhuakuii</name>
    <dbReference type="NCBI Taxonomy" id="2909339"/>
    <lineage>
        <taxon>Bacteria</taxon>
        <taxon>Pseudomonadati</taxon>
        <taxon>Bacteroidota</taxon>
        <taxon>Cytophagia</taxon>
        <taxon>Cytophagales</taxon>
        <taxon>Spirosomataceae</taxon>
        <taxon>Dyadobacter</taxon>
    </lineage>
</organism>